<evidence type="ECO:0000313" key="9">
    <source>
        <dbReference type="Proteomes" id="UP000800096"/>
    </source>
</evidence>
<feature type="compositionally biased region" description="Basic and acidic residues" evidence="7">
    <location>
        <begin position="107"/>
        <end position="130"/>
    </location>
</feature>
<evidence type="ECO:0000256" key="4">
    <source>
        <dbReference type="ARBA" id="ARBA00022884"/>
    </source>
</evidence>
<gene>
    <name evidence="8" type="ORF">BDU57DRAFT_515975</name>
</gene>
<dbReference type="Proteomes" id="UP000800096">
    <property type="component" value="Unassembled WGS sequence"/>
</dbReference>
<evidence type="ECO:0000256" key="6">
    <source>
        <dbReference type="ARBA" id="ARBA00023274"/>
    </source>
</evidence>
<dbReference type="Pfam" id="PF02290">
    <property type="entry name" value="SRP14"/>
    <property type="match status" value="1"/>
</dbReference>
<reference evidence="8" key="1">
    <citation type="journal article" date="2020" name="Stud. Mycol.">
        <title>101 Dothideomycetes genomes: a test case for predicting lifestyles and emergence of pathogens.</title>
        <authorList>
            <person name="Haridas S."/>
            <person name="Albert R."/>
            <person name="Binder M."/>
            <person name="Bloem J."/>
            <person name="Labutti K."/>
            <person name="Salamov A."/>
            <person name="Andreopoulos B."/>
            <person name="Baker S."/>
            <person name="Barry K."/>
            <person name="Bills G."/>
            <person name="Bluhm B."/>
            <person name="Cannon C."/>
            <person name="Castanera R."/>
            <person name="Culley D."/>
            <person name="Daum C."/>
            <person name="Ezra D."/>
            <person name="Gonzalez J."/>
            <person name="Henrissat B."/>
            <person name="Kuo A."/>
            <person name="Liang C."/>
            <person name="Lipzen A."/>
            <person name="Lutzoni F."/>
            <person name="Magnuson J."/>
            <person name="Mondo S."/>
            <person name="Nolan M."/>
            <person name="Ohm R."/>
            <person name="Pangilinan J."/>
            <person name="Park H.-J."/>
            <person name="Ramirez L."/>
            <person name="Alfaro M."/>
            <person name="Sun H."/>
            <person name="Tritt A."/>
            <person name="Yoshinaga Y."/>
            <person name="Zwiers L.-H."/>
            <person name="Turgeon B."/>
            <person name="Goodwin S."/>
            <person name="Spatafora J."/>
            <person name="Crous P."/>
            <person name="Grigoriev I."/>
        </authorList>
    </citation>
    <scope>NUCLEOTIDE SEQUENCE</scope>
    <source>
        <strain evidence="8">HMLAC05119</strain>
    </source>
</reference>
<keyword evidence="4" id="KW-0694">RNA-binding</keyword>
<comment type="subcellular location">
    <subcellularLocation>
        <location evidence="1">Cytoplasm</location>
    </subcellularLocation>
</comment>
<keyword evidence="6" id="KW-0687">Ribonucleoprotein</keyword>
<dbReference type="GO" id="GO:0030942">
    <property type="term" value="F:endoplasmic reticulum signal peptide binding"/>
    <property type="evidence" value="ECO:0007669"/>
    <property type="project" value="InterPro"/>
</dbReference>
<evidence type="ECO:0000256" key="5">
    <source>
        <dbReference type="ARBA" id="ARBA00023135"/>
    </source>
</evidence>
<keyword evidence="5" id="KW-0733">Signal recognition particle</keyword>
<dbReference type="EMBL" id="ML979135">
    <property type="protein sequence ID" value="KAF1916090.1"/>
    <property type="molecule type" value="Genomic_DNA"/>
</dbReference>
<sequence>MAREHITNDEFFTQLRILFEHNRQKGHGTVYLTQKRLTFDSASALPSAAKVSDDPLWDTHPENPLPILIRASNNKSSKKAGTDREDVSKIVLSTVWTEEEGSQEGQEGQKEEEERSGRDQSMKRMSEIIL</sequence>
<dbReference type="AlphaFoldDB" id="A0A6A5QMR4"/>
<evidence type="ECO:0000256" key="3">
    <source>
        <dbReference type="ARBA" id="ARBA00022490"/>
    </source>
</evidence>
<evidence type="ECO:0000313" key="8">
    <source>
        <dbReference type="EMBL" id="KAF1916090.1"/>
    </source>
</evidence>
<accession>A0A6A5QMR4</accession>
<organism evidence="8 9">
    <name type="scientific">Ampelomyces quisqualis</name>
    <name type="common">Powdery mildew agent</name>
    <dbReference type="NCBI Taxonomy" id="50730"/>
    <lineage>
        <taxon>Eukaryota</taxon>
        <taxon>Fungi</taxon>
        <taxon>Dikarya</taxon>
        <taxon>Ascomycota</taxon>
        <taxon>Pezizomycotina</taxon>
        <taxon>Dothideomycetes</taxon>
        <taxon>Pleosporomycetidae</taxon>
        <taxon>Pleosporales</taxon>
        <taxon>Pleosporineae</taxon>
        <taxon>Phaeosphaeriaceae</taxon>
        <taxon>Ampelomyces</taxon>
    </lineage>
</organism>
<name>A0A6A5QMR4_AMPQU</name>
<dbReference type="OrthoDB" id="19209at2759"/>
<evidence type="ECO:0000256" key="2">
    <source>
        <dbReference type="ARBA" id="ARBA00010349"/>
    </source>
</evidence>
<dbReference type="Gene3D" id="3.30.720.10">
    <property type="entry name" value="Signal recognition particle alu RNA binding heterodimer, srp9/1"/>
    <property type="match status" value="1"/>
</dbReference>
<comment type="similarity">
    <text evidence="2">Belongs to the SRP14 family.</text>
</comment>
<protein>
    <submittedName>
        <fullName evidence="8">Uncharacterized protein</fullName>
    </submittedName>
</protein>
<evidence type="ECO:0000256" key="1">
    <source>
        <dbReference type="ARBA" id="ARBA00004496"/>
    </source>
</evidence>
<keyword evidence="9" id="KW-1185">Reference proteome</keyword>
<dbReference type="GO" id="GO:0005786">
    <property type="term" value="C:signal recognition particle, endoplasmic reticulum targeting"/>
    <property type="evidence" value="ECO:0007669"/>
    <property type="project" value="UniProtKB-KW"/>
</dbReference>
<evidence type="ECO:0000256" key="7">
    <source>
        <dbReference type="SAM" id="MobiDB-lite"/>
    </source>
</evidence>
<dbReference type="GO" id="GO:0008312">
    <property type="term" value="F:7S RNA binding"/>
    <property type="evidence" value="ECO:0007669"/>
    <property type="project" value="InterPro"/>
</dbReference>
<dbReference type="InterPro" id="IPR009018">
    <property type="entry name" value="Signal_recog_particle_SRP9/14"/>
</dbReference>
<feature type="region of interest" description="Disordered" evidence="7">
    <location>
        <begin position="64"/>
        <end position="130"/>
    </location>
</feature>
<dbReference type="GO" id="GO:0006614">
    <property type="term" value="P:SRP-dependent cotranslational protein targeting to membrane"/>
    <property type="evidence" value="ECO:0007669"/>
    <property type="project" value="InterPro"/>
</dbReference>
<dbReference type="InterPro" id="IPR003210">
    <property type="entry name" value="Signal_recog_particle_SRP14"/>
</dbReference>
<keyword evidence="3" id="KW-0963">Cytoplasm</keyword>
<proteinExistence type="inferred from homology"/>
<dbReference type="SUPFAM" id="SSF54762">
    <property type="entry name" value="Signal recognition particle alu RNA binding heterodimer, SRP9/14"/>
    <property type="match status" value="1"/>
</dbReference>